<name>A0A1H0CFA3_9HYPH</name>
<dbReference type="OrthoDB" id="9785995at2"/>
<feature type="binding site" evidence="6">
    <location>
        <position position="223"/>
    </location>
    <ligand>
        <name>S-adenosyl-L-methionine</name>
        <dbReference type="ChEBI" id="CHEBI:59789"/>
    </ligand>
</feature>
<dbReference type="STRING" id="1166073.SAMN05192530_101283"/>
<gene>
    <name evidence="6" type="primary">prmA</name>
    <name evidence="7" type="ORF">SAMN05192530_101283</name>
</gene>
<keyword evidence="7" id="KW-0687">Ribonucleoprotein</keyword>
<comment type="subcellular location">
    <subcellularLocation>
        <location evidence="6">Cytoplasm</location>
    </subcellularLocation>
</comment>
<comment type="similarity">
    <text evidence="1 6">Belongs to the methyltransferase superfamily. PrmA family.</text>
</comment>
<keyword evidence="5 6" id="KW-0949">S-adenosyl-L-methionine</keyword>
<keyword evidence="7" id="KW-0689">Ribosomal protein</keyword>
<evidence type="ECO:0000256" key="1">
    <source>
        <dbReference type="ARBA" id="ARBA00009741"/>
    </source>
</evidence>
<dbReference type="PANTHER" id="PTHR43648">
    <property type="entry name" value="ELECTRON TRANSFER FLAVOPROTEIN BETA SUBUNIT LYSINE METHYLTRANSFERASE"/>
    <property type="match status" value="1"/>
</dbReference>
<dbReference type="Pfam" id="PF06325">
    <property type="entry name" value="PrmA"/>
    <property type="match status" value="1"/>
</dbReference>
<dbReference type="GO" id="GO:0032259">
    <property type="term" value="P:methylation"/>
    <property type="evidence" value="ECO:0007669"/>
    <property type="project" value="UniProtKB-KW"/>
</dbReference>
<dbReference type="PIRSF" id="PIRSF000401">
    <property type="entry name" value="RPL11_MTase"/>
    <property type="match status" value="1"/>
</dbReference>
<dbReference type="Gene3D" id="3.40.50.150">
    <property type="entry name" value="Vaccinia Virus protein VP39"/>
    <property type="match status" value="1"/>
</dbReference>
<dbReference type="GO" id="GO:0005737">
    <property type="term" value="C:cytoplasm"/>
    <property type="evidence" value="ECO:0007669"/>
    <property type="project" value="UniProtKB-SubCell"/>
</dbReference>
<organism evidence="7 8">
    <name type="scientific">Aureimonas jatrophae</name>
    <dbReference type="NCBI Taxonomy" id="1166073"/>
    <lineage>
        <taxon>Bacteria</taxon>
        <taxon>Pseudomonadati</taxon>
        <taxon>Pseudomonadota</taxon>
        <taxon>Alphaproteobacteria</taxon>
        <taxon>Hyphomicrobiales</taxon>
        <taxon>Aurantimonadaceae</taxon>
        <taxon>Aureimonas</taxon>
    </lineage>
</organism>
<dbReference type="AlphaFoldDB" id="A0A1H0CFA3"/>
<accession>A0A1H0CFA3</accession>
<comment type="catalytic activity">
    <reaction evidence="6">
        <text>L-lysyl-[protein] + 3 S-adenosyl-L-methionine = N(6),N(6),N(6)-trimethyl-L-lysyl-[protein] + 3 S-adenosyl-L-homocysteine + 3 H(+)</text>
        <dbReference type="Rhea" id="RHEA:54192"/>
        <dbReference type="Rhea" id="RHEA-COMP:9752"/>
        <dbReference type="Rhea" id="RHEA-COMP:13826"/>
        <dbReference type="ChEBI" id="CHEBI:15378"/>
        <dbReference type="ChEBI" id="CHEBI:29969"/>
        <dbReference type="ChEBI" id="CHEBI:57856"/>
        <dbReference type="ChEBI" id="CHEBI:59789"/>
        <dbReference type="ChEBI" id="CHEBI:61961"/>
    </reaction>
</comment>
<keyword evidence="3 6" id="KW-0489">Methyltransferase</keyword>
<evidence type="ECO:0000313" key="7">
    <source>
        <dbReference type="EMBL" id="SDN56559.1"/>
    </source>
</evidence>
<evidence type="ECO:0000256" key="4">
    <source>
        <dbReference type="ARBA" id="ARBA00022679"/>
    </source>
</evidence>
<dbReference type="EMBL" id="FNIT01000001">
    <property type="protein sequence ID" value="SDN56559.1"/>
    <property type="molecule type" value="Genomic_DNA"/>
</dbReference>
<dbReference type="InterPro" id="IPR029063">
    <property type="entry name" value="SAM-dependent_MTases_sf"/>
</dbReference>
<proteinExistence type="inferred from homology"/>
<evidence type="ECO:0000256" key="6">
    <source>
        <dbReference type="HAMAP-Rule" id="MF_00735"/>
    </source>
</evidence>
<dbReference type="GO" id="GO:0005840">
    <property type="term" value="C:ribosome"/>
    <property type="evidence" value="ECO:0007669"/>
    <property type="project" value="UniProtKB-KW"/>
</dbReference>
<dbReference type="HAMAP" id="MF_00735">
    <property type="entry name" value="Methyltr_PrmA"/>
    <property type="match status" value="1"/>
</dbReference>
<dbReference type="PANTHER" id="PTHR43648:SF1">
    <property type="entry name" value="ELECTRON TRANSFER FLAVOPROTEIN BETA SUBUNIT LYSINE METHYLTRANSFERASE"/>
    <property type="match status" value="1"/>
</dbReference>
<dbReference type="SUPFAM" id="SSF53335">
    <property type="entry name" value="S-adenosyl-L-methionine-dependent methyltransferases"/>
    <property type="match status" value="1"/>
</dbReference>
<protein>
    <recommendedName>
        <fullName evidence="6">Ribosomal protein L11 methyltransferase</fullName>
        <shortName evidence="6">L11 Mtase</shortName>
        <ecNumber evidence="6">2.1.1.-</ecNumber>
    </recommendedName>
</protein>
<evidence type="ECO:0000256" key="5">
    <source>
        <dbReference type="ARBA" id="ARBA00022691"/>
    </source>
</evidence>
<dbReference type="RefSeq" id="WP_090667782.1">
    <property type="nucleotide sequence ID" value="NZ_FNIT01000001.1"/>
</dbReference>
<keyword evidence="4 6" id="KW-0808">Transferase</keyword>
<dbReference type="EC" id="2.1.1.-" evidence="6"/>
<sequence length="286" mass="30821">MTQVRFHAEGSRASVTPVFDRLDARFGEEGAPVSMVELDEAADRHEVSVYFEDGDEVDADAVHAAFAPLSPAREDLPDIDWMASVLADLKPVRAGRFLVHGAHDRHQVRPHDLAIEIEAGQAFGTGHHETTAGCLEMAGRLIARRRPRRVLDLGTGSAVLAIGVAKLARIAVTATDIDPVAVRVAAANARLNGVHTLVRTSVATGLEGGEIRERAPFDLILANILAGPLMRMAPQMAAVLTPGGDLVLSGILARQRRAVLAAYRGQGIYHRATLWRGDWVTLHLSR</sequence>
<feature type="binding site" evidence="6">
    <location>
        <position position="131"/>
    </location>
    <ligand>
        <name>S-adenosyl-L-methionine</name>
        <dbReference type="ChEBI" id="CHEBI:59789"/>
    </ligand>
</feature>
<feature type="binding site" evidence="6">
    <location>
        <position position="176"/>
    </location>
    <ligand>
        <name>S-adenosyl-L-methionine</name>
        <dbReference type="ChEBI" id="CHEBI:59789"/>
    </ligand>
</feature>
<dbReference type="NCBIfam" id="NF001784">
    <property type="entry name" value="PRK00517.2-1"/>
    <property type="match status" value="1"/>
</dbReference>
<feature type="binding site" evidence="6">
    <location>
        <position position="154"/>
    </location>
    <ligand>
        <name>S-adenosyl-L-methionine</name>
        <dbReference type="ChEBI" id="CHEBI:59789"/>
    </ligand>
</feature>
<reference evidence="7 8" key="1">
    <citation type="submission" date="2016-10" db="EMBL/GenBank/DDBJ databases">
        <authorList>
            <person name="de Groot N.N."/>
        </authorList>
    </citation>
    <scope>NUCLEOTIDE SEQUENCE [LARGE SCALE GENOMIC DNA]</scope>
    <source>
        <strain evidence="8">L7-484,KACC 16230,DSM 25025</strain>
    </source>
</reference>
<dbReference type="GO" id="GO:0016279">
    <property type="term" value="F:protein-lysine N-methyltransferase activity"/>
    <property type="evidence" value="ECO:0007669"/>
    <property type="project" value="RHEA"/>
</dbReference>
<dbReference type="InterPro" id="IPR004498">
    <property type="entry name" value="Ribosomal_PrmA_MeTrfase"/>
</dbReference>
<evidence type="ECO:0000313" key="8">
    <source>
        <dbReference type="Proteomes" id="UP000198793"/>
    </source>
</evidence>
<keyword evidence="8" id="KW-1185">Reference proteome</keyword>
<dbReference type="CDD" id="cd02440">
    <property type="entry name" value="AdoMet_MTases"/>
    <property type="match status" value="1"/>
</dbReference>
<evidence type="ECO:0000256" key="2">
    <source>
        <dbReference type="ARBA" id="ARBA00022490"/>
    </source>
</evidence>
<comment type="function">
    <text evidence="6">Methylates ribosomal protein L11.</text>
</comment>
<keyword evidence="2 6" id="KW-0963">Cytoplasm</keyword>
<dbReference type="Proteomes" id="UP000198793">
    <property type="component" value="Unassembled WGS sequence"/>
</dbReference>
<dbReference type="InterPro" id="IPR050078">
    <property type="entry name" value="Ribosomal_L11_MeTrfase_PrmA"/>
</dbReference>
<evidence type="ECO:0000256" key="3">
    <source>
        <dbReference type="ARBA" id="ARBA00022603"/>
    </source>
</evidence>